<dbReference type="InterPro" id="IPR004358">
    <property type="entry name" value="Sig_transdc_His_kin-like_C"/>
</dbReference>
<dbReference type="InterPro" id="IPR003661">
    <property type="entry name" value="HisK_dim/P_dom"/>
</dbReference>
<dbReference type="Pfam" id="PF02518">
    <property type="entry name" value="HATPase_c"/>
    <property type="match status" value="1"/>
</dbReference>
<feature type="domain" description="Histidine kinase" evidence="12">
    <location>
        <begin position="136"/>
        <end position="343"/>
    </location>
</feature>
<keyword evidence="8 11" id="KW-1133">Transmembrane helix</keyword>
<dbReference type="InterPro" id="IPR003660">
    <property type="entry name" value="HAMP_dom"/>
</dbReference>
<protein>
    <recommendedName>
        <fullName evidence="3">histidine kinase</fullName>
        <ecNumber evidence="3">2.7.13.3</ecNumber>
    </recommendedName>
</protein>
<evidence type="ECO:0000259" key="12">
    <source>
        <dbReference type="PROSITE" id="PS50109"/>
    </source>
</evidence>
<dbReference type="CDD" id="cd00075">
    <property type="entry name" value="HATPase"/>
    <property type="match status" value="1"/>
</dbReference>
<accession>A0ABR6BVT3</accession>
<evidence type="ECO:0000256" key="10">
    <source>
        <dbReference type="ARBA" id="ARBA00023136"/>
    </source>
</evidence>
<keyword evidence="4" id="KW-0597">Phosphoprotein</keyword>
<dbReference type="InterPro" id="IPR005467">
    <property type="entry name" value="His_kinase_dom"/>
</dbReference>
<keyword evidence="10 11" id="KW-0472">Membrane</keyword>
<dbReference type="PANTHER" id="PTHR45436:SF5">
    <property type="entry name" value="SENSOR HISTIDINE KINASE TRCS"/>
    <property type="match status" value="1"/>
</dbReference>
<dbReference type="PROSITE" id="PS50109">
    <property type="entry name" value="HIS_KIN"/>
    <property type="match status" value="1"/>
</dbReference>
<comment type="subcellular location">
    <subcellularLocation>
        <location evidence="2">Cell membrane</location>
    </subcellularLocation>
</comment>
<dbReference type="EMBL" id="JACJID010000008">
    <property type="protein sequence ID" value="MBA8931021.1"/>
    <property type="molecule type" value="Genomic_DNA"/>
</dbReference>
<dbReference type="GO" id="GO:0016301">
    <property type="term" value="F:kinase activity"/>
    <property type="evidence" value="ECO:0007669"/>
    <property type="project" value="UniProtKB-KW"/>
</dbReference>
<keyword evidence="15" id="KW-1185">Reference proteome</keyword>
<evidence type="ECO:0000256" key="2">
    <source>
        <dbReference type="ARBA" id="ARBA00004236"/>
    </source>
</evidence>
<keyword evidence="9" id="KW-0902">Two-component regulatory system</keyword>
<dbReference type="Proteomes" id="UP000517916">
    <property type="component" value="Unassembled WGS sequence"/>
</dbReference>
<evidence type="ECO:0000256" key="9">
    <source>
        <dbReference type="ARBA" id="ARBA00023012"/>
    </source>
</evidence>
<dbReference type="Gene3D" id="3.30.565.10">
    <property type="entry name" value="Histidine kinase-like ATPase, C-terminal domain"/>
    <property type="match status" value="1"/>
</dbReference>
<dbReference type="InterPro" id="IPR036890">
    <property type="entry name" value="HATPase_C_sf"/>
</dbReference>
<dbReference type="SUPFAM" id="SSF55874">
    <property type="entry name" value="ATPase domain of HSP90 chaperone/DNA topoisomerase II/histidine kinase"/>
    <property type="match status" value="1"/>
</dbReference>
<dbReference type="EC" id="2.7.13.3" evidence="3"/>
<feature type="transmembrane region" description="Helical" evidence="11">
    <location>
        <begin position="7"/>
        <end position="30"/>
    </location>
</feature>
<evidence type="ECO:0000256" key="4">
    <source>
        <dbReference type="ARBA" id="ARBA00022553"/>
    </source>
</evidence>
<dbReference type="SUPFAM" id="SSF47384">
    <property type="entry name" value="Homodimeric domain of signal transducing histidine kinase"/>
    <property type="match status" value="1"/>
</dbReference>
<keyword evidence="5" id="KW-0808">Transferase</keyword>
<dbReference type="PANTHER" id="PTHR45436">
    <property type="entry name" value="SENSOR HISTIDINE KINASE YKOH"/>
    <property type="match status" value="1"/>
</dbReference>
<gene>
    <name evidence="14" type="ORF">BC739_008268</name>
</gene>
<evidence type="ECO:0000313" key="15">
    <source>
        <dbReference type="Proteomes" id="UP000517916"/>
    </source>
</evidence>
<dbReference type="PROSITE" id="PS50885">
    <property type="entry name" value="HAMP"/>
    <property type="match status" value="1"/>
</dbReference>
<dbReference type="PRINTS" id="PR00344">
    <property type="entry name" value="BCTRLSENSOR"/>
</dbReference>
<evidence type="ECO:0000256" key="8">
    <source>
        <dbReference type="ARBA" id="ARBA00022989"/>
    </source>
</evidence>
<organism evidence="14 15">
    <name type="scientific">Kutzneria viridogrisea</name>
    <dbReference type="NCBI Taxonomy" id="47990"/>
    <lineage>
        <taxon>Bacteria</taxon>
        <taxon>Bacillati</taxon>
        <taxon>Actinomycetota</taxon>
        <taxon>Actinomycetes</taxon>
        <taxon>Pseudonocardiales</taxon>
        <taxon>Pseudonocardiaceae</taxon>
        <taxon>Kutzneria</taxon>
    </lineage>
</organism>
<keyword evidence="7 14" id="KW-0418">Kinase</keyword>
<proteinExistence type="predicted"/>
<dbReference type="InterPro" id="IPR036097">
    <property type="entry name" value="HisK_dim/P_sf"/>
</dbReference>
<evidence type="ECO:0000256" key="7">
    <source>
        <dbReference type="ARBA" id="ARBA00022777"/>
    </source>
</evidence>
<dbReference type="Pfam" id="PF00512">
    <property type="entry name" value="HisKA"/>
    <property type="match status" value="1"/>
</dbReference>
<dbReference type="InterPro" id="IPR003594">
    <property type="entry name" value="HATPase_dom"/>
</dbReference>
<sequence length="343" mass="37427">MRRRVGWAMAGTLLVGLLGWQLLDLLGWLLTSHYYGGFLWFQLQGGTPTTATFFWILTVATVGLVFWLSRRMLLWALRPLTTITTAVSQLGPHNLGQRLRQPGAVNDPLRRLADTLDEVLDRLAAGFDGQRRFAANASHELRTPLAVQRMLVELALETSKDVELRRLGAQLLLTNERNERLIEGLLVLAESDRGLTGHVPVRLDELVVGVLDAHNNLAAEHGVRLEREGSEVTVPGDPVLLERMITNLVQNGIKYNRPEGSVRVLVETGRLVVRNTGERVPAESVAALFEPFRRLARDRTGGREGAGLGLSIVRSIATAHGGTASAEPGIDGGLSVTISLATA</sequence>
<evidence type="ECO:0000259" key="13">
    <source>
        <dbReference type="PROSITE" id="PS50885"/>
    </source>
</evidence>
<comment type="caution">
    <text evidence="14">The sequence shown here is derived from an EMBL/GenBank/DDBJ whole genome shotgun (WGS) entry which is preliminary data.</text>
</comment>
<keyword evidence="6 11" id="KW-0812">Transmembrane</keyword>
<feature type="domain" description="HAMP" evidence="13">
    <location>
        <begin position="74"/>
        <end position="128"/>
    </location>
</feature>
<evidence type="ECO:0000256" key="11">
    <source>
        <dbReference type="SAM" id="Phobius"/>
    </source>
</evidence>
<name>A0ABR6BVT3_9PSEU</name>
<dbReference type="InterPro" id="IPR050428">
    <property type="entry name" value="TCS_sensor_his_kinase"/>
</dbReference>
<reference evidence="14 15" key="1">
    <citation type="submission" date="2020-08" db="EMBL/GenBank/DDBJ databases">
        <title>Genomic Encyclopedia of Archaeal and Bacterial Type Strains, Phase II (KMG-II): from individual species to whole genera.</title>
        <authorList>
            <person name="Goeker M."/>
        </authorList>
    </citation>
    <scope>NUCLEOTIDE SEQUENCE [LARGE SCALE GENOMIC DNA]</scope>
    <source>
        <strain evidence="14 15">DSM 43850</strain>
    </source>
</reference>
<dbReference type="Gene3D" id="1.10.287.130">
    <property type="match status" value="1"/>
</dbReference>
<evidence type="ECO:0000256" key="6">
    <source>
        <dbReference type="ARBA" id="ARBA00022692"/>
    </source>
</evidence>
<evidence type="ECO:0000256" key="1">
    <source>
        <dbReference type="ARBA" id="ARBA00000085"/>
    </source>
</evidence>
<dbReference type="SMART" id="SM00388">
    <property type="entry name" value="HisKA"/>
    <property type="match status" value="1"/>
</dbReference>
<feature type="transmembrane region" description="Helical" evidence="11">
    <location>
        <begin position="50"/>
        <end position="68"/>
    </location>
</feature>
<evidence type="ECO:0000256" key="5">
    <source>
        <dbReference type="ARBA" id="ARBA00022679"/>
    </source>
</evidence>
<dbReference type="SMART" id="SM00387">
    <property type="entry name" value="HATPase_c"/>
    <property type="match status" value="1"/>
</dbReference>
<evidence type="ECO:0000313" key="14">
    <source>
        <dbReference type="EMBL" id="MBA8931021.1"/>
    </source>
</evidence>
<comment type="catalytic activity">
    <reaction evidence="1">
        <text>ATP + protein L-histidine = ADP + protein N-phospho-L-histidine.</text>
        <dbReference type="EC" id="2.7.13.3"/>
    </reaction>
</comment>
<evidence type="ECO:0000256" key="3">
    <source>
        <dbReference type="ARBA" id="ARBA00012438"/>
    </source>
</evidence>
<dbReference type="SMART" id="SM00304">
    <property type="entry name" value="HAMP"/>
    <property type="match status" value="1"/>
</dbReference>
<dbReference type="CDD" id="cd00082">
    <property type="entry name" value="HisKA"/>
    <property type="match status" value="1"/>
</dbReference>
<dbReference type="RefSeq" id="WP_025354247.1">
    <property type="nucleotide sequence ID" value="NZ_BAAABQ010000053.1"/>
</dbReference>